<dbReference type="InterPro" id="IPR042184">
    <property type="entry name" value="YqeY/Aim41_N"/>
</dbReference>
<proteinExistence type="predicted"/>
<name>A0A2M6XAL9_9BACT</name>
<dbReference type="PANTHER" id="PTHR28055">
    <property type="entry name" value="ALTERED INHERITANCE OF MITOCHONDRIA PROTEIN 41, MITOCHONDRIAL"/>
    <property type="match status" value="1"/>
</dbReference>
<dbReference type="Pfam" id="PF09424">
    <property type="entry name" value="YqeY"/>
    <property type="match status" value="1"/>
</dbReference>
<dbReference type="EMBL" id="PEZK01000028">
    <property type="protein sequence ID" value="PIU02103.1"/>
    <property type="molecule type" value="Genomic_DNA"/>
</dbReference>
<evidence type="ECO:0000313" key="2">
    <source>
        <dbReference type="Proteomes" id="UP000231214"/>
    </source>
</evidence>
<dbReference type="InterPro" id="IPR019004">
    <property type="entry name" value="YqeY/Aim41"/>
</dbReference>
<reference evidence="2" key="1">
    <citation type="submission" date="2017-09" db="EMBL/GenBank/DDBJ databases">
        <title>Depth-based differentiation of microbial function through sediment-hosted aquifers and enrichment of novel symbionts in the deep terrestrial subsurface.</title>
        <authorList>
            <person name="Probst A.J."/>
            <person name="Ladd B."/>
            <person name="Jarett J.K."/>
            <person name="Geller-Mcgrath D.E."/>
            <person name="Sieber C.M.K."/>
            <person name="Emerson J.B."/>
            <person name="Anantharaman K."/>
            <person name="Thomas B.C."/>
            <person name="Malmstrom R."/>
            <person name="Stieglmeier M."/>
            <person name="Klingl A."/>
            <person name="Woyke T."/>
            <person name="Ryan C.M."/>
            <person name="Banfield J.F."/>
        </authorList>
    </citation>
    <scope>NUCLEOTIDE SEQUENCE [LARGE SCALE GENOMIC DNA]</scope>
</reference>
<comment type="caution">
    <text evidence="1">The sequence shown here is derived from an EMBL/GenBank/DDBJ whole genome shotgun (WGS) entry which is preliminary data.</text>
</comment>
<dbReference type="InterPro" id="IPR023168">
    <property type="entry name" value="GatB_Yqey_C_2"/>
</dbReference>
<dbReference type="SUPFAM" id="SSF89095">
    <property type="entry name" value="GatB/YqeY motif"/>
    <property type="match status" value="1"/>
</dbReference>
<dbReference type="GO" id="GO:0016884">
    <property type="term" value="F:carbon-nitrogen ligase activity, with glutamine as amido-N-donor"/>
    <property type="evidence" value="ECO:0007669"/>
    <property type="project" value="InterPro"/>
</dbReference>
<dbReference type="Proteomes" id="UP000231214">
    <property type="component" value="Unassembled WGS sequence"/>
</dbReference>
<accession>A0A2M6XAL9</accession>
<evidence type="ECO:0000313" key="1">
    <source>
        <dbReference type="EMBL" id="PIU02103.1"/>
    </source>
</evidence>
<dbReference type="GO" id="GO:0016740">
    <property type="term" value="F:transferase activity"/>
    <property type="evidence" value="ECO:0007669"/>
    <property type="project" value="UniProtKB-KW"/>
</dbReference>
<keyword evidence="1" id="KW-0808">Transferase</keyword>
<sequence length="156" mass="17514">MPILNQIKTDFQQALKRRQTLKVATLRMLMAALNDERSALYGSQDKQLADEQTVVIIRRETKKRREAIALYNQGKRPELAAKEAQEIKFLEQYLPAQMPESEVTKITQRVIAQLGAQGPAVFGKVMGVVMGQLNGQADGKQVAETVKRSLNTTNFK</sequence>
<gene>
    <name evidence="1" type="ORF">COT66_01970</name>
</gene>
<dbReference type="AlphaFoldDB" id="A0A2M6XAL9"/>
<dbReference type="Gene3D" id="1.10.1510.10">
    <property type="entry name" value="Uncharacterised protein YqeY/AIM41 PF09424, N-terminal domain"/>
    <property type="match status" value="1"/>
</dbReference>
<dbReference type="InterPro" id="IPR003789">
    <property type="entry name" value="Asn/Gln_tRNA_amidoTrase-B-like"/>
</dbReference>
<protein>
    <submittedName>
        <fullName evidence="1">Glutamyl-tRNA amidotransferase</fullName>
    </submittedName>
</protein>
<organism evidence="1 2">
    <name type="scientific">Candidatus Shapirobacteria bacterium CG09_land_8_20_14_0_10_49_15</name>
    <dbReference type="NCBI Taxonomy" id="1974482"/>
    <lineage>
        <taxon>Bacteria</taxon>
        <taxon>Candidatus Shapironibacteriota</taxon>
    </lineage>
</organism>
<dbReference type="Gene3D" id="1.10.10.410">
    <property type="match status" value="1"/>
</dbReference>
<dbReference type="PANTHER" id="PTHR28055:SF1">
    <property type="entry name" value="ALTERED INHERITANCE OF MITOCHONDRIA PROTEIN 41, MITOCHONDRIAL"/>
    <property type="match status" value="1"/>
</dbReference>